<organism evidence="1 2">
    <name type="scientific">Paenibacillus herberti</name>
    <dbReference type="NCBI Taxonomy" id="1619309"/>
    <lineage>
        <taxon>Bacteria</taxon>
        <taxon>Bacillati</taxon>
        <taxon>Bacillota</taxon>
        <taxon>Bacilli</taxon>
        <taxon>Bacillales</taxon>
        <taxon>Paenibacillaceae</taxon>
        <taxon>Paenibacillus</taxon>
    </lineage>
</organism>
<dbReference type="Proteomes" id="UP000215145">
    <property type="component" value="Unassembled WGS sequence"/>
</dbReference>
<comment type="caution">
    <text evidence="1">The sequence shown here is derived from an EMBL/GenBank/DDBJ whole genome shotgun (WGS) entry which is preliminary data.</text>
</comment>
<dbReference type="AlphaFoldDB" id="A0A229NU97"/>
<sequence length="146" mass="15996">MNSKSAEISGFNGTSMGIVLVLFILLVIITQLVCSDPSSSDDPSIDINAASLFELRNASTIIPLNLDSSTSSRLPTVIRPSELIRFSLTEITTAQYSFQNRGLTAGIISFRIVPGAAEPFDRFRSSRIFYNVDLVGYPELVLFPYP</sequence>
<name>A0A229NU97_9BACL</name>
<dbReference type="OrthoDB" id="9842168at2"/>
<keyword evidence="2" id="KW-1185">Reference proteome</keyword>
<gene>
    <name evidence="1" type="ORF">CGZ75_20815</name>
</gene>
<dbReference type="EMBL" id="NMUQ01000003">
    <property type="protein sequence ID" value="OXM13486.1"/>
    <property type="molecule type" value="Genomic_DNA"/>
</dbReference>
<dbReference type="RefSeq" id="WP_089526191.1">
    <property type="nucleotide sequence ID" value="NZ_NMUQ01000003.1"/>
</dbReference>
<proteinExistence type="predicted"/>
<reference evidence="1 2" key="1">
    <citation type="submission" date="2017-07" db="EMBL/GenBank/DDBJ databases">
        <title>Paenibacillus herberti R33 genome sequencing and assembly.</title>
        <authorList>
            <person name="Su W."/>
        </authorList>
    </citation>
    <scope>NUCLEOTIDE SEQUENCE [LARGE SCALE GENOMIC DNA]</scope>
    <source>
        <strain evidence="1 2">R33</strain>
    </source>
</reference>
<evidence type="ECO:0000313" key="1">
    <source>
        <dbReference type="EMBL" id="OXM13486.1"/>
    </source>
</evidence>
<accession>A0A229NU97</accession>
<protein>
    <submittedName>
        <fullName evidence="1">Uncharacterized protein</fullName>
    </submittedName>
</protein>
<evidence type="ECO:0000313" key="2">
    <source>
        <dbReference type="Proteomes" id="UP000215145"/>
    </source>
</evidence>